<dbReference type="PANTHER" id="PTHR23292">
    <property type="entry name" value="LIPOPOLYSACCHARIDE-INDUCED TUMOR NECROSIS FACTOR-ALPHA FACTOR"/>
    <property type="match status" value="1"/>
</dbReference>
<comment type="similarity">
    <text evidence="2">Belongs to the CDIP1/LITAF family.</text>
</comment>
<dbReference type="RefSeq" id="XP_002778152.1">
    <property type="nucleotide sequence ID" value="XM_002778106.1"/>
</dbReference>
<dbReference type="GO" id="GO:0008270">
    <property type="term" value="F:zinc ion binding"/>
    <property type="evidence" value="ECO:0007669"/>
    <property type="project" value="TreeGrafter"/>
</dbReference>
<keyword evidence="3" id="KW-0479">Metal-binding</keyword>
<dbReference type="OrthoDB" id="435182at2759"/>
<dbReference type="RefSeq" id="XP_002787080.1">
    <property type="nucleotide sequence ID" value="XM_002787034.1"/>
</dbReference>
<dbReference type="OMA" id="ESSQFFC"/>
<dbReference type="PROSITE" id="PS51837">
    <property type="entry name" value="LITAF"/>
    <property type="match status" value="1"/>
</dbReference>
<dbReference type="SMART" id="SM00714">
    <property type="entry name" value="LITAF"/>
    <property type="match status" value="1"/>
</dbReference>
<evidence type="ECO:0000256" key="4">
    <source>
        <dbReference type="ARBA" id="ARBA00022833"/>
    </source>
</evidence>
<evidence type="ECO:0000256" key="1">
    <source>
        <dbReference type="ARBA" id="ARBA00004170"/>
    </source>
</evidence>
<dbReference type="Proteomes" id="UP000007800">
    <property type="component" value="Unassembled WGS sequence"/>
</dbReference>
<proteinExistence type="inferred from homology"/>
<evidence type="ECO:0000313" key="9">
    <source>
        <dbReference type="EMBL" id="EER18876.1"/>
    </source>
</evidence>
<comment type="subcellular location">
    <subcellularLocation>
        <location evidence="1">Membrane</location>
        <topology evidence="1">Peripheral membrane protein</topology>
    </subcellularLocation>
</comment>
<name>C5K9V4_PERM5</name>
<keyword evidence="6" id="KW-0812">Transmembrane</keyword>
<evidence type="ECO:0000256" key="5">
    <source>
        <dbReference type="ARBA" id="ARBA00023136"/>
    </source>
</evidence>
<evidence type="ECO:0000256" key="3">
    <source>
        <dbReference type="ARBA" id="ARBA00022723"/>
    </source>
</evidence>
<dbReference type="AlphaFoldDB" id="C5K9V4"/>
<evidence type="ECO:0000313" key="10">
    <source>
        <dbReference type="Proteomes" id="UP000007800"/>
    </source>
</evidence>
<keyword evidence="6" id="KW-1133">Transmembrane helix</keyword>
<evidence type="ECO:0000256" key="2">
    <source>
        <dbReference type="ARBA" id="ARBA00005975"/>
    </source>
</evidence>
<evidence type="ECO:0000256" key="6">
    <source>
        <dbReference type="SAM" id="Phobius"/>
    </source>
</evidence>
<evidence type="ECO:0000259" key="7">
    <source>
        <dbReference type="PROSITE" id="PS51837"/>
    </source>
</evidence>
<sequence length="100" mass="10868">MSNGETKPLNPQADLAPPAPMAGVYFEHDPATVKCPFCQYTGPTKVDHKISAGSWICVAILAIIFFPLAWLPCCCKDCQQADHKCTHCNAKVGEKVFITS</sequence>
<accession>C5K9V4</accession>
<dbReference type="PANTHER" id="PTHR23292:SF6">
    <property type="entry name" value="FI16602P1-RELATED"/>
    <property type="match status" value="1"/>
</dbReference>
<dbReference type="EMBL" id="GG677981">
    <property type="protein sequence ID" value="EER09947.1"/>
    <property type="molecule type" value="Genomic_DNA"/>
</dbReference>
<keyword evidence="5 6" id="KW-0472">Membrane</keyword>
<keyword evidence="10" id="KW-1185">Reference proteome</keyword>
<dbReference type="GeneID" id="9038056"/>
<dbReference type="InterPro" id="IPR006629">
    <property type="entry name" value="LITAF"/>
</dbReference>
<dbReference type="Pfam" id="PF10601">
    <property type="entry name" value="zf-LITAF-like"/>
    <property type="match status" value="1"/>
</dbReference>
<gene>
    <name evidence="9" type="ORF">Pmar_PMAR006500</name>
    <name evidence="8" type="ORF">Pmar_PMAR018592</name>
</gene>
<reference evidence="9 10" key="1">
    <citation type="submission" date="2008-07" db="EMBL/GenBank/DDBJ databases">
        <authorList>
            <person name="El-Sayed N."/>
            <person name="Caler E."/>
            <person name="Inman J."/>
            <person name="Amedeo P."/>
            <person name="Hass B."/>
            <person name="Wortman J."/>
        </authorList>
    </citation>
    <scope>NUCLEOTIDE SEQUENCE [LARGE SCALE GENOMIC DNA]</scope>
    <source>
        <strain evidence="9">ATCC 50983</strain>
        <strain evidence="10">ATCC 50983 / TXsc</strain>
    </source>
</reference>
<feature type="transmembrane region" description="Helical" evidence="6">
    <location>
        <begin position="52"/>
        <end position="71"/>
    </location>
</feature>
<protein>
    <submittedName>
        <fullName evidence="9">Lipopolysaccharide-induced transcription factor regulating tumor necrosis factor alpha, putative</fullName>
    </submittedName>
</protein>
<dbReference type="InParanoid" id="C5K9V4"/>
<dbReference type="GO" id="GO:0016020">
    <property type="term" value="C:membrane"/>
    <property type="evidence" value="ECO:0007669"/>
    <property type="project" value="UniProtKB-SubCell"/>
</dbReference>
<keyword evidence="4" id="KW-0862">Zinc</keyword>
<dbReference type="EMBL" id="GG671513">
    <property type="protein sequence ID" value="EER18876.1"/>
    <property type="molecule type" value="Genomic_DNA"/>
</dbReference>
<organism evidence="10">
    <name type="scientific">Perkinsus marinus (strain ATCC 50983 / TXsc)</name>
    <dbReference type="NCBI Taxonomy" id="423536"/>
    <lineage>
        <taxon>Eukaryota</taxon>
        <taxon>Sar</taxon>
        <taxon>Alveolata</taxon>
        <taxon>Perkinsozoa</taxon>
        <taxon>Perkinsea</taxon>
        <taxon>Perkinsida</taxon>
        <taxon>Perkinsidae</taxon>
        <taxon>Perkinsus</taxon>
    </lineage>
</organism>
<feature type="domain" description="LITAF" evidence="7">
    <location>
        <begin position="15"/>
        <end position="97"/>
    </location>
</feature>
<dbReference type="GeneID" id="9049271"/>
<evidence type="ECO:0000313" key="8">
    <source>
        <dbReference type="EMBL" id="EER09947.1"/>
    </source>
</evidence>
<dbReference type="InterPro" id="IPR037519">
    <property type="entry name" value="LITAF_fam"/>
</dbReference>